<organism evidence="7 8">
    <name type="scientific">Clonostachys byssicola</name>
    <dbReference type="NCBI Taxonomy" id="160290"/>
    <lineage>
        <taxon>Eukaryota</taxon>
        <taxon>Fungi</taxon>
        <taxon>Dikarya</taxon>
        <taxon>Ascomycota</taxon>
        <taxon>Pezizomycotina</taxon>
        <taxon>Sordariomycetes</taxon>
        <taxon>Hypocreomycetidae</taxon>
        <taxon>Hypocreales</taxon>
        <taxon>Bionectriaceae</taxon>
        <taxon>Clonostachys</taxon>
    </lineage>
</organism>
<dbReference type="PANTHER" id="PTHR23502">
    <property type="entry name" value="MAJOR FACILITATOR SUPERFAMILY"/>
    <property type="match status" value="1"/>
</dbReference>
<comment type="caution">
    <text evidence="7">The sequence shown here is derived from an EMBL/GenBank/DDBJ whole genome shotgun (WGS) entry which is preliminary data.</text>
</comment>
<keyword evidence="4 6" id="KW-0472">Membrane</keyword>
<dbReference type="EMBL" id="CABFNO020001268">
    <property type="protein sequence ID" value="CAG9975652.1"/>
    <property type="molecule type" value="Genomic_DNA"/>
</dbReference>
<reference evidence="7 8" key="2">
    <citation type="submission" date="2021-10" db="EMBL/GenBank/DDBJ databases">
        <authorList>
            <person name="Piombo E."/>
        </authorList>
    </citation>
    <scope>NUCLEOTIDE SEQUENCE [LARGE SCALE GENOMIC DNA]</scope>
</reference>
<keyword evidence="3 6" id="KW-1133">Transmembrane helix</keyword>
<evidence type="ECO:0000256" key="3">
    <source>
        <dbReference type="ARBA" id="ARBA00022989"/>
    </source>
</evidence>
<dbReference type="Gene3D" id="1.20.1250.20">
    <property type="entry name" value="MFS general substrate transporter like domains"/>
    <property type="match status" value="1"/>
</dbReference>
<dbReference type="OrthoDB" id="446368at2759"/>
<protein>
    <recommendedName>
        <fullName evidence="9">Major facilitator superfamily (MFS) profile domain-containing protein</fullName>
    </recommendedName>
</protein>
<feature type="region of interest" description="Disordered" evidence="5">
    <location>
        <begin position="1"/>
        <end position="27"/>
    </location>
</feature>
<dbReference type="SUPFAM" id="SSF103473">
    <property type="entry name" value="MFS general substrate transporter"/>
    <property type="match status" value="1"/>
</dbReference>
<reference evidence="8" key="1">
    <citation type="submission" date="2019-06" db="EMBL/GenBank/DDBJ databases">
        <authorList>
            <person name="Broberg M."/>
        </authorList>
    </citation>
    <scope>NUCLEOTIDE SEQUENCE [LARGE SCALE GENOMIC DNA]</scope>
</reference>
<accession>A0A9N9XWH2</accession>
<name>A0A9N9XWH2_9HYPO</name>
<sequence length="163" mass="17897">MSSPTDSDKAPTTIDVEKSHTFDGQGTEEDPFVVEFLKDDPENPINWGKFRKWLITTIVTLSVFAVTYTSSAYSVSSREIIEEFNISNVVFIIGVTLYVLGFAIGPALWGPLLYGRQILWIISHIAMVGFIGGSAGSKNIQTLLILRFFGGTFGGSPLTRIVE</sequence>
<proteinExistence type="predicted"/>
<dbReference type="InterPro" id="IPR036259">
    <property type="entry name" value="MFS_trans_sf"/>
</dbReference>
<keyword evidence="2 6" id="KW-0812">Transmembrane</keyword>
<dbReference type="Proteomes" id="UP000754883">
    <property type="component" value="Unassembled WGS sequence"/>
</dbReference>
<dbReference type="PANTHER" id="PTHR23502:SF158">
    <property type="entry name" value="MULTIDRUG TRANSPORTER, PUTATIVE (AFU_ORTHOLOGUE AFUA_3G01890)-RELATED"/>
    <property type="match status" value="1"/>
</dbReference>
<evidence type="ECO:0000313" key="7">
    <source>
        <dbReference type="EMBL" id="CAG9975652.1"/>
    </source>
</evidence>
<evidence type="ECO:0000256" key="6">
    <source>
        <dbReference type="SAM" id="Phobius"/>
    </source>
</evidence>
<feature type="transmembrane region" description="Helical" evidence="6">
    <location>
        <begin position="118"/>
        <end position="137"/>
    </location>
</feature>
<gene>
    <name evidence="7" type="ORF">CBYS24578_00013113</name>
</gene>
<dbReference type="GO" id="GO:0005886">
    <property type="term" value="C:plasma membrane"/>
    <property type="evidence" value="ECO:0007669"/>
    <property type="project" value="TreeGrafter"/>
</dbReference>
<feature type="transmembrane region" description="Helical" evidence="6">
    <location>
        <begin position="88"/>
        <end position="112"/>
    </location>
</feature>
<evidence type="ECO:0000256" key="4">
    <source>
        <dbReference type="ARBA" id="ARBA00023136"/>
    </source>
</evidence>
<dbReference type="AlphaFoldDB" id="A0A9N9XWH2"/>
<evidence type="ECO:0000256" key="2">
    <source>
        <dbReference type="ARBA" id="ARBA00022692"/>
    </source>
</evidence>
<feature type="transmembrane region" description="Helical" evidence="6">
    <location>
        <begin position="53"/>
        <end position="76"/>
    </location>
</feature>
<comment type="subcellular location">
    <subcellularLocation>
        <location evidence="1">Membrane</location>
        <topology evidence="1">Multi-pass membrane protein</topology>
    </subcellularLocation>
</comment>
<evidence type="ECO:0000256" key="5">
    <source>
        <dbReference type="SAM" id="MobiDB-lite"/>
    </source>
</evidence>
<dbReference type="GO" id="GO:0022857">
    <property type="term" value="F:transmembrane transporter activity"/>
    <property type="evidence" value="ECO:0007669"/>
    <property type="project" value="TreeGrafter"/>
</dbReference>
<keyword evidence="8" id="KW-1185">Reference proteome</keyword>
<evidence type="ECO:0000256" key="1">
    <source>
        <dbReference type="ARBA" id="ARBA00004141"/>
    </source>
</evidence>
<evidence type="ECO:0008006" key="9">
    <source>
        <dbReference type="Google" id="ProtNLM"/>
    </source>
</evidence>
<evidence type="ECO:0000313" key="8">
    <source>
        <dbReference type="Proteomes" id="UP000754883"/>
    </source>
</evidence>